<proteinExistence type="predicted"/>
<sequence length="184" mass="20980">MAPRWLFVDPLRYGPPLLCISMVLRVGDDGLPLEVCLSVHIAYSSLLAPGRGLTNTVFCFSVLDKRRMSMRIELLVWRLSIWSLVVRTSPILASFGVRGNFPLYVLRFIDKEECKPGKITDYQLLQATSRGLRHPRGKTHFPGINVNRRERSPEVMWSSDQQLNRRSTQSPTQPAKAPSRTHVH</sequence>
<dbReference type="AlphaFoldDB" id="A0A8S9QWK4"/>
<dbReference type="EMBL" id="QGKX02000996">
    <property type="protein sequence ID" value="KAF3557416.1"/>
    <property type="molecule type" value="Genomic_DNA"/>
</dbReference>
<feature type="compositionally biased region" description="Polar residues" evidence="1">
    <location>
        <begin position="158"/>
        <end position="173"/>
    </location>
</feature>
<evidence type="ECO:0000313" key="2">
    <source>
        <dbReference type="EMBL" id="KAF3557416.1"/>
    </source>
</evidence>
<evidence type="ECO:0000313" key="3">
    <source>
        <dbReference type="Proteomes" id="UP000712600"/>
    </source>
</evidence>
<organism evidence="2 3">
    <name type="scientific">Brassica cretica</name>
    <name type="common">Mustard</name>
    <dbReference type="NCBI Taxonomy" id="69181"/>
    <lineage>
        <taxon>Eukaryota</taxon>
        <taxon>Viridiplantae</taxon>
        <taxon>Streptophyta</taxon>
        <taxon>Embryophyta</taxon>
        <taxon>Tracheophyta</taxon>
        <taxon>Spermatophyta</taxon>
        <taxon>Magnoliopsida</taxon>
        <taxon>eudicotyledons</taxon>
        <taxon>Gunneridae</taxon>
        <taxon>Pentapetalae</taxon>
        <taxon>rosids</taxon>
        <taxon>malvids</taxon>
        <taxon>Brassicales</taxon>
        <taxon>Brassicaceae</taxon>
        <taxon>Brassiceae</taxon>
        <taxon>Brassica</taxon>
    </lineage>
</organism>
<gene>
    <name evidence="2" type="ORF">F2Q69_00010691</name>
</gene>
<reference evidence="2" key="1">
    <citation type="submission" date="2019-12" db="EMBL/GenBank/DDBJ databases">
        <title>Genome sequencing and annotation of Brassica cretica.</title>
        <authorList>
            <person name="Studholme D.J."/>
            <person name="Sarris P."/>
        </authorList>
    </citation>
    <scope>NUCLEOTIDE SEQUENCE</scope>
    <source>
        <strain evidence="2">PFS-109/04</strain>
        <tissue evidence="2">Leaf</tissue>
    </source>
</reference>
<comment type="caution">
    <text evidence="2">The sequence shown here is derived from an EMBL/GenBank/DDBJ whole genome shotgun (WGS) entry which is preliminary data.</text>
</comment>
<name>A0A8S9QWK4_BRACR</name>
<accession>A0A8S9QWK4</accession>
<protein>
    <submittedName>
        <fullName evidence="2">Uncharacterized protein</fullName>
    </submittedName>
</protein>
<evidence type="ECO:0000256" key="1">
    <source>
        <dbReference type="SAM" id="MobiDB-lite"/>
    </source>
</evidence>
<dbReference type="Proteomes" id="UP000712600">
    <property type="component" value="Unassembled WGS sequence"/>
</dbReference>
<feature type="region of interest" description="Disordered" evidence="1">
    <location>
        <begin position="152"/>
        <end position="184"/>
    </location>
</feature>